<gene>
    <name evidence="1" type="ORF">FEK34_01920</name>
</gene>
<dbReference type="EMBL" id="VBUT01000001">
    <property type="protein sequence ID" value="TLF82522.1"/>
    <property type="molecule type" value="Genomic_DNA"/>
</dbReference>
<reference evidence="1 2" key="1">
    <citation type="submission" date="2019-05" db="EMBL/GenBank/DDBJ databases">
        <title>Genomes sequences of two Nocardia cyriacigeorgica environmental isolates, type strains Nocardia asteroides ATCC 19247 and Nocardia cyriacigeorgica DSM 44484.</title>
        <authorList>
            <person name="Vautrin F."/>
            <person name="Bergeron E."/>
            <person name="Dubost A."/>
            <person name="Abrouk D."/>
            <person name="Rodriguez Nava V."/>
            <person name="Pujic P."/>
        </authorList>
    </citation>
    <scope>NUCLEOTIDE SEQUENCE [LARGE SCALE GENOMIC DNA]</scope>
    <source>
        <strain evidence="1 2">EML 446</strain>
    </source>
</reference>
<dbReference type="RefSeq" id="WP_138446122.1">
    <property type="nucleotide sequence ID" value="NZ_VBUT01000001.1"/>
</dbReference>
<evidence type="ECO:0000313" key="2">
    <source>
        <dbReference type="Proteomes" id="UP000306378"/>
    </source>
</evidence>
<accession>A0A5R8P046</accession>
<dbReference type="Gene3D" id="1.20.5.780">
    <property type="entry name" value="Single helix bin"/>
    <property type="match status" value="1"/>
</dbReference>
<name>A0A5R8P046_9NOCA</name>
<organism evidence="1 2">
    <name type="scientific">Nocardia cyriacigeorgica</name>
    <dbReference type="NCBI Taxonomy" id="135487"/>
    <lineage>
        <taxon>Bacteria</taxon>
        <taxon>Bacillati</taxon>
        <taxon>Actinomycetota</taxon>
        <taxon>Actinomycetes</taxon>
        <taxon>Mycobacteriales</taxon>
        <taxon>Nocardiaceae</taxon>
        <taxon>Nocardia</taxon>
    </lineage>
</organism>
<evidence type="ECO:0008006" key="3">
    <source>
        <dbReference type="Google" id="ProtNLM"/>
    </source>
</evidence>
<protein>
    <recommendedName>
        <fullName evidence="3">DUF1778 domain-containing protein</fullName>
    </recommendedName>
</protein>
<dbReference type="SUPFAM" id="SSF47598">
    <property type="entry name" value="Ribbon-helix-helix"/>
    <property type="match status" value="1"/>
</dbReference>
<dbReference type="GO" id="GO:0006355">
    <property type="term" value="P:regulation of DNA-templated transcription"/>
    <property type="evidence" value="ECO:0007669"/>
    <property type="project" value="InterPro"/>
</dbReference>
<proteinExistence type="predicted"/>
<evidence type="ECO:0000313" key="1">
    <source>
        <dbReference type="EMBL" id="TLF82522.1"/>
    </source>
</evidence>
<dbReference type="AlphaFoldDB" id="A0A5R8P046"/>
<dbReference type="Proteomes" id="UP000306378">
    <property type="component" value="Unassembled WGS sequence"/>
</dbReference>
<dbReference type="InterPro" id="IPR010985">
    <property type="entry name" value="Ribbon_hlx_hlx"/>
</dbReference>
<sequence>MNTRGERFEIRATAEGCHQIGEATRAVGETATELIGNVANQLPDRVLGLSTRTLMSSEQFDAMLESLDVPDDAPELAALASRPRFYARK</sequence>
<comment type="caution">
    <text evidence="1">The sequence shown here is derived from an EMBL/GenBank/DDBJ whole genome shotgun (WGS) entry which is preliminary data.</text>
</comment>